<dbReference type="InterPro" id="IPR003594">
    <property type="entry name" value="HATPase_dom"/>
</dbReference>
<dbReference type="Gene3D" id="3.30.450.20">
    <property type="entry name" value="PAS domain"/>
    <property type="match status" value="6"/>
</dbReference>
<keyword evidence="5" id="KW-0418">Kinase</keyword>
<dbReference type="SMART" id="SM00388">
    <property type="entry name" value="HisKA"/>
    <property type="match status" value="1"/>
</dbReference>
<proteinExistence type="predicted"/>
<feature type="domain" description="PAC" evidence="10">
    <location>
        <begin position="488"/>
        <end position="540"/>
    </location>
</feature>
<evidence type="ECO:0000256" key="4">
    <source>
        <dbReference type="ARBA" id="ARBA00022679"/>
    </source>
</evidence>
<evidence type="ECO:0000256" key="2">
    <source>
        <dbReference type="ARBA" id="ARBA00012438"/>
    </source>
</evidence>
<dbReference type="PROSITE" id="PS50109">
    <property type="entry name" value="HIS_KIN"/>
    <property type="match status" value="1"/>
</dbReference>
<dbReference type="InterPro" id="IPR000014">
    <property type="entry name" value="PAS"/>
</dbReference>
<dbReference type="InterPro" id="IPR001610">
    <property type="entry name" value="PAC"/>
</dbReference>
<keyword evidence="3" id="KW-0597">Phosphoprotein</keyword>
<reference evidence="11 12" key="1">
    <citation type="submission" date="2019-08" db="EMBL/GenBank/DDBJ databases">
        <title>Archangium and Cystobacter genomes.</title>
        <authorList>
            <person name="Chen I.-C.K."/>
            <person name="Wielgoss S."/>
        </authorList>
    </citation>
    <scope>NUCLEOTIDE SEQUENCE [LARGE SCALE GENOMIC DNA]</scope>
    <source>
        <strain evidence="11 12">Cbm 6</strain>
    </source>
</reference>
<dbReference type="SUPFAM" id="SSF55874">
    <property type="entry name" value="ATPase domain of HSP90 chaperone/DNA topoisomerase II/histidine kinase"/>
    <property type="match status" value="1"/>
</dbReference>
<dbReference type="SMART" id="SM00065">
    <property type="entry name" value="GAF"/>
    <property type="match status" value="1"/>
</dbReference>
<dbReference type="SMART" id="SM00086">
    <property type="entry name" value="PAC"/>
    <property type="match status" value="4"/>
</dbReference>
<keyword evidence="12" id="KW-1185">Reference proteome</keyword>
<feature type="domain" description="PAS" evidence="9">
    <location>
        <begin position="408"/>
        <end position="485"/>
    </location>
</feature>
<feature type="domain" description="Histidine kinase" evidence="8">
    <location>
        <begin position="977"/>
        <end position="1194"/>
    </location>
</feature>
<sequence>MPPPTVHSTPGELEAPEDEARQDDAPWLRGALAVRMLEQTEGFSLVGLDVRGRIALWSSAAGQLTLHSKADLLGEPLSALYLPEEHALAEQALFQAEREGHSETEGWRVRRDGTRFRARQVLTALHDAGGELLGFSCALSPVGEQGRLALLRQLGELFLTSVDEGIYGLDTEGRTTFVNPAAARMLGWTPEELIGKSQHELVHHSRLDGTPLPESECQIHAAFRDGQTYHVVGEVFWRRDGSFFPVEYRSSPVREDGRLIGVVITFTDITARLRADESERELLREQAARARAEEVERRLHRMLESITDAFVALDRAWRFTYVNHRAEELSRRSRKEMLGRTPNEVFPRFSESRSARYFREAFTTQRAVHFEEHDPKKDTWVEMNVYPTGEGLAVYFRDITERKRTEERLRLFESIVVNAYDGVVILEPEPTEGRQTRRVIYVNEAFARMMGYSAEALRELDSLLLVGPETDEAALERTREALRRQEPFRVELLTYRKDGSSFWAENSFMPVKDEEGALTHWVSVTREVTKRKQEEEAALRLAREEATRTEAEVAHARIEALLESITDAFFALDREQRFTFANRRAVEVLQHPREQLLGRTLEEILPWDSLAGLSQGVRHALAGHGVSECELFLAALGAWFECHVSPSSEGVSVYLREVTERKQAEDARRRLGSIIEATPDLVGSTDAQGRGLYLNRAGRRMVGLAEEQNASAWCIASAHPTWAARRLLTEGIPTALREGVWQGETALLSQDGRELPVSQVLLAHREAEGKLEMLSTIIRDISDRKLAEESQQFLSESSRVLVAALEYEATLWSLARLVVPRLADYCTVCMLEGDAVHQVAMAHRDPTQEPLLRRLECSRPLSHTVVGVQSVLRTGEPELVPEVSDAWLHAASEDEEHFSLQCALAPRSMLLVPLVARGRTLGVVTLASTAESGRRYGPVDLTLAEGLAGRAALTIDNARLYKESQQAAHVRDDVLAVVSHDLRNPLNVISLGATYLLKHLPEGAEGASWRKQADLMRRSADRAVHLIQDLLEVAKLEAGRLTVERKPEDALRLVDEVVELHRPLAEARGLRLDREVEAELPWVLADRSRVLQVFSNFIGNAVRYTSEGGRVTVRARREGPQVRFFVSDTGKGIAPEHLSHLFERYWQAKEGAREGAGLGLPIAKGIVEAHGGRVQVESEPGKGSTFSFTLPLAGAPPAR</sequence>
<feature type="coiled-coil region" evidence="6">
    <location>
        <begin position="273"/>
        <end position="305"/>
    </location>
</feature>
<feature type="domain" description="PAS" evidence="9">
    <location>
        <begin position="554"/>
        <end position="624"/>
    </location>
</feature>
<protein>
    <recommendedName>
        <fullName evidence="2">histidine kinase</fullName>
        <ecNumber evidence="2">2.7.13.3</ecNumber>
    </recommendedName>
</protein>
<feature type="region of interest" description="Disordered" evidence="7">
    <location>
        <begin position="1"/>
        <end position="23"/>
    </location>
</feature>
<feature type="domain" description="PAS" evidence="9">
    <location>
        <begin position="667"/>
        <end position="708"/>
    </location>
</feature>
<feature type="coiled-coil region" evidence="6">
    <location>
        <begin position="525"/>
        <end position="559"/>
    </location>
</feature>
<dbReference type="InterPro" id="IPR005467">
    <property type="entry name" value="His_kinase_dom"/>
</dbReference>
<name>A0ABY9WHG6_9BACT</name>
<dbReference type="EC" id="2.7.13.3" evidence="2"/>
<dbReference type="InterPro" id="IPR036097">
    <property type="entry name" value="HisK_dim/P_sf"/>
</dbReference>
<dbReference type="InterPro" id="IPR013767">
    <property type="entry name" value="PAS_fold"/>
</dbReference>
<dbReference type="InterPro" id="IPR003018">
    <property type="entry name" value="GAF"/>
</dbReference>
<feature type="domain" description="PAC" evidence="10">
    <location>
        <begin position="741"/>
        <end position="793"/>
    </location>
</feature>
<evidence type="ECO:0000259" key="8">
    <source>
        <dbReference type="PROSITE" id="PS50109"/>
    </source>
</evidence>
<dbReference type="EMBL" id="CP043494">
    <property type="protein sequence ID" value="WNG43246.1"/>
    <property type="molecule type" value="Genomic_DNA"/>
</dbReference>
<dbReference type="Pfam" id="PF01590">
    <property type="entry name" value="GAF"/>
    <property type="match status" value="1"/>
</dbReference>
<comment type="catalytic activity">
    <reaction evidence="1">
        <text>ATP + protein L-histidine = ADP + protein N-phospho-L-histidine.</text>
        <dbReference type="EC" id="2.7.13.3"/>
    </reaction>
</comment>
<dbReference type="Pfam" id="PF00512">
    <property type="entry name" value="HisKA"/>
    <property type="match status" value="1"/>
</dbReference>
<dbReference type="SUPFAM" id="SSF55785">
    <property type="entry name" value="PYP-like sensor domain (PAS domain)"/>
    <property type="match status" value="6"/>
</dbReference>
<dbReference type="PANTHER" id="PTHR43047">
    <property type="entry name" value="TWO-COMPONENT HISTIDINE PROTEIN KINASE"/>
    <property type="match status" value="1"/>
</dbReference>
<dbReference type="SUPFAM" id="SSF55781">
    <property type="entry name" value="GAF domain-like"/>
    <property type="match status" value="1"/>
</dbReference>
<dbReference type="InterPro" id="IPR013656">
    <property type="entry name" value="PAS_4"/>
</dbReference>
<dbReference type="Gene3D" id="3.30.450.40">
    <property type="match status" value="1"/>
</dbReference>
<dbReference type="InterPro" id="IPR003661">
    <property type="entry name" value="HisK_dim/P_dom"/>
</dbReference>
<dbReference type="PROSITE" id="PS50112">
    <property type="entry name" value="PAS"/>
    <property type="match status" value="6"/>
</dbReference>
<dbReference type="SMART" id="SM00091">
    <property type="entry name" value="PAS"/>
    <property type="match status" value="6"/>
</dbReference>
<dbReference type="Proteomes" id="UP001611383">
    <property type="component" value="Chromosome"/>
</dbReference>
<evidence type="ECO:0000256" key="3">
    <source>
        <dbReference type="ARBA" id="ARBA00022553"/>
    </source>
</evidence>
<dbReference type="Pfam" id="PF00989">
    <property type="entry name" value="PAS"/>
    <property type="match status" value="2"/>
</dbReference>
<gene>
    <name evidence="11" type="ORF">F0U60_03390</name>
</gene>
<evidence type="ECO:0000256" key="6">
    <source>
        <dbReference type="SAM" id="Coils"/>
    </source>
</evidence>
<feature type="domain" description="PAS" evidence="9">
    <location>
        <begin position="147"/>
        <end position="203"/>
    </location>
</feature>
<evidence type="ECO:0000256" key="1">
    <source>
        <dbReference type="ARBA" id="ARBA00000085"/>
    </source>
</evidence>
<evidence type="ECO:0000256" key="7">
    <source>
        <dbReference type="SAM" id="MobiDB-lite"/>
    </source>
</evidence>
<feature type="domain" description="PAS" evidence="9">
    <location>
        <begin position="45"/>
        <end position="100"/>
    </location>
</feature>
<feature type="domain" description="PAS" evidence="9">
    <location>
        <begin position="295"/>
        <end position="341"/>
    </location>
</feature>
<organism evidence="11 12">
    <name type="scientific">Archangium minus</name>
    <dbReference type="NCBI Taxonomy" id="83450"/>
    <lineage>
        <taxon>Bacteria</taxon>
        <taxon>Pseudomonadati</taxon>
        <taxon>Myxococcota</taxon>
        <taxon>Myxococcia</taxon>
        <taxon>Myxococcales</taxon>
        <taxon>Cystobacterineae</taxon>
        <taxon>Archangiaceae</taxon>
        <taxon>Archangium</taxon>
    </lineage>
</organism>
<keyword evidence="6" id="KW-0175">Coiled coil</keyword>
<keyword evidence="4" id="KW-0808">Transferase</keyword>
<dbReference type="InterPro" id="IPR029016">
    <property type="entry name" value="GAF-like_dom_sf"/>
</dbReference>
<evidence type="ECO:0000259" key="10">
    <source>
        <dbReference type="PROSITE" id="PS50113"/>
    </source>
</evidence>
<feature type="domain" description="PAC" evidence="10">
    <location>
        <begin position="230"/>
        <end position="281"/>
    </location>
</feature>
<dbReference type="InterPro" id="IPR000700">
    <property type="entry name" value="PAS-assoc_C"/>
</dbReference>
<dbReference type="CDD" id="cd00130">
    <property type="entry name" value="PAS"/>
    <property type="match status" value="5"/>
</dbReference>
<dbReference type="PROSITE" id="PS50113">
    <property type="entry name" value="PAC"/>
    <property type="match status" value="3"/>
</dbReference>
<dbReference type="CDD" id="cd00082">
    <property type="entry name" value="HisKA"/>
    <property type="match status" value="1"/>
</dbReference>
<dbReference type="InterPro" id="IPR004358">
    <property type="entry name" value="Sig_transdc_His_kin-like_C"/>
</dbReference>
<dbReference type="Pfam" id="PF13426">
    <property type="entry name" value="PAS_9"/>
    <property type="match status" value="1"/>
</dbReference>
<evidence type="ECO:0000313" key="12">
    <source>
        <dbReference type="Proteomes" id="UP001611383"/>
    </source>
</evidence>
<dbReference type="SUPFAM" id="SSF47384">
    <property type="entry name" value="Homodimeric domain of signal transducing histidine kinase"/>
    <property type="match status" value="1"/>
</dbReference>
<dbReference type="NCBIfam" id="TIGR00229">
    <property type="entry name" value="sensory_box"/>
    <property type="match status" value="6"/>
</dbReference>
<dbReference type="PANTHER" id="PTHR43047:SF72">
    <property type="entry name" value="OSMOSENSING HISTIDINE PROTEIN KINASE SLN1"/>
    <property type="match status" value="1"/>
</dbReference>
<dbReference type="Pfam" id="PF02518">
    <property type="entry name" value="HATPase_c"/>
    <property type="match status" value="1"/>
</dbReference>
<dbReference type="SMART" id="SM00387">
    <property type="entry name" value="HATPase_c"/>
    <property type="match status" value="1"/>
</dbReference>
<evidence type="ECO:0000313" key="11">
    <source>
        <dbReference type="EMBL" id="WNG43246.1"/>
    </source>
</evidence>
<dbReference type="InterPro" id="IPR035965">
    <property type="entry name" value="PAS-like_dom_sf"/>
</dbReference>
<dbReference type="CDD" id="cd00075">
    <property type="entry name" value="HATPase"/>
    <property type="match status" value="1"/>
</dbReference>
<dbReference type="InterPro" id="IPR036890">
    <property type="entry name" value="HATPase_C_sf"/>
</dbReference>
<dbReference type="Gene3D" id="1.10.287.130">
    <property type="match status" value="1"/>
</dbReference>
<evidence type="ECO:0000259" key="9">
    <source>
        <dbReference type="PROSITE" id="PS50112"/>
    </source>
</evidence>
<dbReference type="RefSeq" id="WP_395813871.1">
    <property type="nucleotide sequence ID" value="NZ_CP043494.1"/>
</dbReference>
<accession>A0ABY9WHG6</accession>
<dbReference type="Gene3D" id="3.30.565.10">
    <property type="entry name" value="Histidine kinase-like ATPase, C-terminal domain"/>
    <property type="match status" value="1"/>
</dbReference>
<dbReference type="PRINTS" id="PR00344">
    <property type="entry name" value="BCTRLSENSOR"/>
</dbReference>
<dbReference type="Pfam" id="PF08448">
    <property type="entry name" value="PAS_4"/>
    <property type="match status" value="3"/>
</dbReference>
<evidence type="ECO:0000256" key="5">
    <source>
        <dbReference type="ARBA" id="ARBA00022777"/>
    </source>
</evidence>